<dbReference type="Proteomes" id="UP001163603">
    <property type="component" value="Chromosome 12"/>
</dbReference>
<accession>A0ACC0XF39</accession>
<dbReference type="EMBL" id="CM047747">
    <property type="protein sequence ID" value="KAJ0016735.1"/>
    <property type="molecule type" value="Genomic_DNA"/>
</dbReference>
<comment type="caution">
    <text evidence="1">The sequence shown here is derived from an EMBL/GenBank/DDBJ whole genome shotgun (WGS) entry which is preliminary data.</text>
</comment>
<evidence type="ECO:0000313" key="1">
    <source>
        <dbReference type="EMBL" id="KAJ0016735.1"/>
    </source>
</evidence>
<sequence>MNYNALQLAVMNHQEKVFNFIFEISSLKNLLLMSKDIYGNNVLHLAGKLAPEYKLNLILGEAMQLKHELHWFKEIEKLVHPHFKEDKNVEGKTPATVFSEEHKELVKNGEEWMKSAATSSLGAVALIATIAFVAIMTIPSNYNDEGRPNFNKQTTFLKFGVSDTISMFSSLVAIIMIFSIFTSRYAEEDFLQALPRKLIHCHHSL</sequence>
<keyword evidence="2" id="KW-1185">Reference proteome</keyword>
<reference evidence="2" key="1">
    <citation type="journal article" date="2023" name="G3 (Bethesda)">
        <title>Genome assembly and association tests identify interacting loci associated with vigor, precocity, and sex in interspecific pistachio rootstocks.</title>
        <authorList>
            <person name="Palmer W."/>
            <person name="Jacygrad E."/>
            <person name="Sagayaradj S."/>
            <person name="Cavanaugh K."/>
            <person name="Han R."/>
            <person name="Bertier L."/>
            <person name="Beede B."/>
            <person name="Kafkas S."/>
            <person name="Golino D."/>
            <person name="Preece J."/>
            <person name="Michelmore R."/>
        </authorList>
    </citation>
    <scope>NUCLEOTIDE SEQUENCE [LARGE SCALE GENOMIC DNA]</scope>
</reference>
<evidence type="ECO:0000313" key="2">
    <source>
        <dbReference type="Proteomes" id="UP001163603"/>
    </source>
</evidence>
<gene>
    <name evidence="1" type="ORF">Pint_12055</name>
</gene>
<organism evidence="1 2">
    <name type="scientific">Pistacia integerrima</name>
    <dbReference type="NCBI Taxonomy" id="434235"/>
    <lineage>
        <taxon>Eukaryota</taxon>
        <taxon>Viridiplantae</taxon>
        <taxon>Streptophyta</taxon>
        <taxon>Embryophyta</taxon>
        <taxon>Tracheophyta</taxon>
        <taxon>Spermatophyta</taxon>
        <taxon>Magnoliopsida</taxon>
        <taxon>eudicotyledons</taxon>
        <taxon>Gunneridae</taxon>
        <taxon>Pentapetalae</taxon>
        <taxon>rosids</taxon>
        <taxon>malvids</taxon>
        <taxon>Sapindales</taxon>
        <taxon>Anacardiaceae</taxon>
        <taxon>Pistacia</taxon>
    </lineage>
</organism>
<protein>
    <submittedName>
        <fullName evidence="1">Uncharacterized protein</fullName>
    </submittedName>
</protein>
<proteinExistence type="predicted"/>
<name>A0ACC0XF39_9ROSI</name>